<evidence type="ECO:0000313" key="3">
    <source>
        <dbReference type="EMBL" id="SNQ47578.1"/>
    </source>
</evidence>
<feature type="compositionally biased region" description="Basic residues" evidence="1">
    <location>
        <begin position="313"/>
        <end position="322"/>
    </location>
</feature>
<keyword evidence="4" id="KW-1185">Reference proteome</keyword>
<evidence type="ECO:0000256" key="1">
    <source>
        <dbReference type="SAM" id="MobiDB-lite"/>
    </source>
</evidence>
<keyword evidence="2" id="KW-0812">Transmembrane</keyword>
<accession>A0A2I2KPI1</accession>
<gene>
    <name evidence="3" type="ORF">FRACA_1970005</name>
</gene>
<feature type="transmembrane region" description="Helical" evidence="2">
    <location>
        <begin position="264"/>
        <end position="297"/>
    </location>
</feature>
<evidence type="ECO:0000313" key="4">
    <source>
        <dbReference type="Proteomes" id="UP000234331"/>
    </source>
</evidence>
<evidence type="ECO:0000256" key="2">
    <source>
        <dbReference type="SAM" id="Phobius"/>
    </source>
</evidence>
<feature type="transmembrane region" description="Helical" evidence="2">
    <location>
        <begin position="359"/>
        <end position="378"/>
    </location>
</feature>
<dbReference type="RefSeq" id="WP_243407418.1">
    <property type="nucleotide sequence ID" value="NZ_FZMO01000109.1"/>
</dbReference>
<protein>
    <submittedName>
        <fullName evidence="3">Uncharacterized protein</fullName>
    </submittedName>
</protein>
<feature type="region of interest" description="Disordered" evidence="1">
    <location>
        <begin position="40"/>
        <end position="72"/>
    </location>
</feature>
<dbReference type="Proteomes" id="UP000234331">
    <property type="component" value="Unassembled WGS sequence"/>
</dbReference>
<feature type="transmembrane region" description="Helical" evidence="2">
    <location>
        <begin position="390"/>
        <end position="415"/>
    </location>
</feature>
<keyword evidence="2" id="KW-1133">Transmembrane helix</keyword>
<dbReference type="AlphaFoldDB" id="A0A2I2KPI1"/>
<organism evidence="3 4">
    <name type="scientific">Frankia canadensis</name>
    <dbReference type="NCBI Taxonomy" id="1836972"/>
    <lineage>
        <taxon>Bacteria</taxon>
        <taxon>Bacillati</taxon>
        <taxon>Actinomycetota</taxon>
        <taxon>Actinomycetes</taxon>
        <taxon>Frankiales</taxon>
        <taxon>Frankiaceae</taxon>
        <taxon>Frankia</taxon>
    </lineage>
</organism>
<keyword evidence="2" id="KW-0472">Membrane</keyword>
<feature type="region of interest" description="Disordered" evidence="1">
    <location>
        <begin position="306"/>
        <end position="349"/>
    </location>
</feature>
<reference evidence="3 4" key="1">
    <citation type="submission" date="2017-06" db="EMBL/GenBank/DDBJ databases">
        <authorList>
            <person name="Kim H.J."/>
            <person name="Triplett B.A."/>
        </authorList>
    </citation>
    <scope>NUCLEOTIDE SEQUENCE [LARGE SCALE GENOMIC DNA]</scope>
    <source>
        <strain evidence="3">FRACA_ARgP5</strain>
    </source>
</reference>
<name>A0A2I2KPI1_9ACTN</name>
<proteinExistence type="predicted"/>
<dbReference type="EMBL" id="FZMO01000109">
    <property type="protein sequence ID" value="SNQ47578.1"/>
    <property type="molecule type" value="Genomic_DNA"/>
</dbReference>
<sequence length="479" mass="51611">MGEVLPVLDGLDEVPAAQRPAAVAALETWLRDTGPLVVGGTAESLRGPAHDGDTPPAVRSASVPGPGAPRLAEPRLAEPRLAEPRLAELPLVEVRPVEPRLVAEYVAPGNGPGASDVRAVVADVLTSSAGSAAAEALREPLVVDLLHTVQRARSAPRCDAGRRDGRDDGETVRWALDLAPRDRAGAPDAPDSADAVRARLARLYLRVVVGSAGDRLDQDRTAAGDAERHLRALAFLADRMAAERVTGLGWWDLHRAMPRPLQTLPWLVGGICVGIGFGTQLGLTLGIVFGLLAGLVFEWRRRRDSTRPDSRVPRHVPLRRPRPRFERTAKAAGRPANGERGAAGQDDDPRWSMRQCRGYALYLAAPLIAAVQASYEGYLYVLLHVAPSSLAVAAVAEGVAVVAFTLGCPWGQFVIARHWLAWRRGLPRDILGFLDDACERGVLLRVGAVWEFRHPAVAAVLVASDHWDGEGEGYRRRER</sequence>